<proteinExistence type="predicted"/>
<reference evidence="1 2" key="1">
    <citation type="submission" date="2016-04" db="EMBL/GenBank/DDBJ databases">
        <title>Genome analyses suggest a sexual origin of heterokaryosis in a supposedly ancient asexual fungus.</title>
        <authorList>
            <person name="Ropars J."/>
            <person name="Sedzielewska K."/>
            <person name="Noel J."/>
            <person name="Charron P."/>
            <person name="Farinelli L."/>
            <person name="Marton T."/>
            <person name="Kruger M."/>
            <person name="Pelin A."/>
            <person name="Brachmann A."/>
            <person name="Corradi N."/>
        </authorList>
    </citation>
    <scope>NUCLEOTIDE SEQUENCE [LARGE SCALE GENOMIC DNA]</scope>
    <source>
        <strain evidence="1 2">C2</strain>
    </source>
</reference>
<protein>
    <submittedName>
        <fullName evidence="1">Uncharacterized protein</fullName>
    </submittedName>
</protein>
<dbReference type="EMBL" id="LLXL01003472">
    <property type="protein sequence ID" value="PKK58641.1"/>
    <property type="molecule type" value="Genomic_DNA"/>
</dbReference>
<name>A0A2N1MAH4_9GLOM</name>
<dbReference type="AlphaFoldDB" id="A0A2N1MAH4"/>
<evidence type="ECO:0000313" key="2">
    <source>
        <dbReference type="Proteomes" id="UP000233469"/>
    </source>
</evidence>
<accession>A0A2N1MAH4</accession>
<sequence length="69" mass="8344">MDLQSFITLKGFSKLDRDILYYLLERDDLQVEETVIWDYLIKWGIEQADLDNNRANWDNEDYEALKKTL</sequence>
<comment type="caution">
    <text evidence="1">The sequence shown here is derived from an EMBL/GenBank/DDBJ whole genome shotgun (WGS) entry which is preliminary data.</text>
</comment>
<evidence type="ECO:0000313" key="1">
    <source>
        <dbReference type="EMBL" id="PKK58641.1"/>
    </source>
</evidence>
<dbReference type="Proteomes" id="UP000233469">
    <property type="component" value="Unassembled WGS sequence"/>
</dbReference>
<reference evidence="1 2" key="2">
    <citation type="submission" date="2017-10" db="EMBL/GenBank/DDBJ databases">
        <title>Extensive intraspecific genome diversity in a model arbuscular mycorrhizal fungus.</title>
        <authorList>
            <person name="Chen E.C.H."/>
            <person name="Morin E."/>
            <person name="Baudet D."/>
            <person name="Noel J."/>
            <person name="Ndikumana S."/>
            <person name="Charron P."/>
            <person name="St-Onge C."/>
            <person name="Giorgi J."/>
            <person name="Grigoriev I.V."/>
            <person name="Roux C."/>
            <person name="Martin F.M."/>
            <person name="Corradi N."/>
        </authorList>
    </citation>
    <scope>NUCLEOTIDE SEQUENCE [LARGE SCALE GENOMIC DNA]</scope>
    <source>
        <strain evidence="1 2">C2</strain>
    </source>
</reference>
<gene>
    <name evidence="1" type="ORF">RhiirC2_763278</name>
</gene>
<feature type="non-terminal residue" evidence="1">
    <location>
        <position position="69"/>
    </location>
</feature>
<organism evidence="1 2">
    <name type="scientific">Rhizophagus irregularis</name>
    <dbReference type="NCBI Taxonomy" id="588596"/>
    <lineage>
        <taxon>Eukaryota</taxon>
        <taxon>Fungi</taxon>
        <taxon>Fungi incertae sedis</taxon>
        <taxon>Mucoromycota</taxon>
        <taxon>Glomeromycotina</taxon>
        <taxon>Glomeromycetes</taxon>
        <taxon>Glomerales</taxon>
        <taxon>Glomeraceae</taxon>
        <taxon>Rhizophagus</taxon>
    </lineage>
</organism>